<keyword evidence="2" id="KW-1185">Reference proteome</keyword>
<evidence type="ECO:0000313" key="2">
    <source>
        <dbReference type="Proteomes" id="UP000245942"/>
    </source>
</evidence>
<accession>A0A316U8F0</accession>
<dbReference type="GeneID" id="37012886"/>
<dbReference type="AlphaFoldDB" id="A0A316U8F0"/>
<name>A0A316U8F0_9BASI</name>
<evidence type="ECO:0000313" key="1">
    <source>
        <dbReference type="EMBL" id="PWN20741.1"/>
    </source>
</evidence>
<dbReference type="Proteomes" id="UP000245942">
    <property type="component" value="Unassembled WGS sequence"/>
</dbReference>
<organism evidence="1 2">
    <name type="scientific">Pseudomicrostroma glucosiphilum</name>
    <dbReference type="NCBI Taxonomy" id="1684307"/>
    <lineage>
        <taxon>Eukaryota</taxon>
        <taxon>Fungi</taxon>
        <taxon>Dikarya</taxon>
        <taxon>Basidiomycota</taxon>
        <taxon>Ustilaginomycotina</taxon>
        <taxon>Exobasidiomycetes</taxon>
        <taxon>Microstromatales</taxon>
        <taxon>Microstromatales incertae sedis</taxon>
        <taxon>Pseudomicrostroma</taxon>
    </lineage>
</organism>
<dbReference type="EMBL" id="KZ819327">
    <property type="protein sequence ID" value="PWN20741.1"/>
    <property type="molecule type" value="Genomic_DNA"/>
</dbReference>
<dbReference type="RefSeq" id="XP_025347901.1">
    <property type="nucleotide sequence ID" value="XM_025491152.1"/>
</dbReference>
<gene>
    <name evidence="1" type="ORF">BCV69DRAFT_277416</name>
</gene>
<proteinExistence type="predicted"/>
<reference evidence="1 2" key="1">
    <citation type="journal article" date="2018" name="Mol. Biol. Evol.">
        <title>Broad Genomic Sampling Reveals a Smut Pathogenic Ancestry of the Fungal Clade Ustilaginomycotina.</title>
        <authorList>
            <person name="Kijpornyongpan T."/>
            <person name="Mondo S.J."/>
            <person name="Barry K."/>
            <person name="Sandor L."/>
            <person name="Lee J."/>
            <person name="Lipzen A."/>
            <person name="Pangilinan J."/>
            <person name="LaButti K."/>
            <person name="Hainaut M."/>
            <person name="Henrissat B."/>
            <person name="Grigoriev I.V."/>
            <person name="Spatafora J.W."/>
            <person name="Aime M.C."/>
        </authorList>
    </citation>
    <scope>NUCLEOTIDE SEQUENCE [LARGE SCALE GENOMIC DNA]</scope>
    <source>
        <strain evidence="1 2">MCA 4718</strain>
    </source>
</reference>
<sequence>MTAMPELVGSLSRGTVAFNYEGMVNLLETLRQREEVDLAAPTTTPAHLPLIRNPTEPVLFAWNSNYIWDPKMRSEGMRSSEWWVAKLGPWLLRDDWKLAFQKQIPGSRIAEVAANWCREVVRWASSLKLETAEAQARSRFGQRLHATILQELRARRVTFPRPFPDLPYPSSAGTTETSTLVRREQRAAALQVFPDFARAVLSRDADDAIVAGKYSKFQSAKFIAAVLHQADDTSVCGYYAMYTTFCKEDLAEMLVRAARLPVRFVWQIAAAKVLTDAQRRRLGAAVEELSAAARRTLLDEDGLSIYSIKTPAARTHDIRLQDWAS</sequence>
<protein>
    <submittedName>
        <fullName evidence="1">Uncharacterized protein</fullName>
    </submittedName>
</protein>